<dbReference type="InterPro" id="IPR027417">
    <property type="entry name" value="P-loop_NTPase"/>
</dbReference>
<comment type="caution">
    <text evidence="2">The sequence shown here is derived from an EMBL/GenBank/DDBJ whole genome shotgun (WGS) entry which is preliminary data.</text>
</comment>
<dbReference type="EMBL" id="JACLAN010000001">
    <property type="protein sequence ID" value="MBC8673711.1"/>
    <property type="molecule type" value="Genomic_DNA"/>
</dbReference>
<proteinExistence type="predicted"/>
<dbReference type="InterPro" id="IPR011646">
    <property type="entry name" value="KAP_P-loop"/>
</dbReference>
<reference evidence="2" key="1">
    <citation type="submission" date="2020-07" db="EMBL/GenBank/DDBJ databases">
        <title>Carbapenem Resistant Aeromonas hydrophila Carrying blacphA7 Isolated from Two Solid Organ Transplant Patients.</title>
        <authorList>
            <person name="Hilt E."/>
            <person name="Fitzwater S.P."/>
            <person name="Ward K."/>
            <person name="De St Maurice A."/>
            <person name="Chandrasekaran S."/>
            <person name="Garner O.B."/>
            <person name="Yang S."/>
        </authorList>
    </citation>
    <scope>NUCLEOTIDE SEQUENCE</scope>
    <source>
        <strain evidence="2">B-1</strain>
    </source>
</reference>
<evidence type="ECO:0000259" key="1">
    <source>
        <dbReference type="Pfam" id="PF07693"/>
    </source>
</evidence>
<name>A0A926FJP3_AERHY</name>
<accession>A0A926FJP3</accession>
<sequence>MGKIFSSDLIDKYTQDKEQIEIFKTNISKLISNPNGTGKLYIFIDELDRCRPTYAIELLERIKHLFDIEGLIFILAMDKNQLSHSVKSIYGSNFDSIGYLRRFIDIEYQLPQPNINLFIDGLYKEFDFDGFFSSRKSYEAFRYDWDHLSNVIKLISKNLELSLRDIEFILPK</sequence>
<organism evidence="2">
    <name type="scientific">Aeromonas hydrophila</name>
    <dbReference type="NCBI Taxonomy" id="644"/>
    <lineage>
        <taxon>Bacteria</taxon>
        <taxon>Pseudomonadati</taxon>
        <taxon>Pseudomonadota</taxon>
        <taxon>Gammaproteobacteria</taxon>
        <taxon>Aeromonadales</taxon>
        <taxon>Aeromonadaceae</taxon>
        <taxon>Aeromonas</taxon>
    </lineage>
</organism>
<protein>
    <recommendedName>
        <fullName evidence="1">KAP NTPase domain-containing protein</fullName>
    </recommendedName>
</protein>
<feature type="domain" description="KAP NTPase" evidence="1">
    <location>
        <begin position="14"/>
        <end position="115"/>
    </location>
</feature>
<dbReference type="Pfam" id="PF07693">
    <property type="entry name" value="KAP_NTPase"/>
    <property type="match status" value="1"/>
</dbReference>
<dbReference type="AlphaFoldDB" id="A0A926FJP3"/>
<dbReference type="SUPFAM" id="SSF52540">
    <property type="entry name" value="P-loop containing nucleoside triphosphate hydrolases"/>
    <property type="match status" value="1"/>
</dbReference>
<gene>
    <name evidence="2" type="ORF">H2136_00130</name>
</gene>
<evidence type="ECO:0000313" key="2">
    <source>
        <dbReference type="EMBL" id="MBC8673711.1"/>
    </source>
</evidence>